<dbReference type="RefSeq" id="XP_045279503.1">
    <property type="nucleotide sequence ID" value="XM_045425554.1"/>
</dbReference>
<reference evidence="2" key="1">
    <citation type="journal article" date="2015" name="PLoS Genet.">
        <title>The dynamic genome and transcriptome of the human fungal pathogen Blastomyces and close relative Emmonsia.</title>
        <authorList>
            <person name="Munoz J.F."/>
            <person name="Gauthier G.M."/>
            <person name="Desjardins C.A."/>
            <person name="Gallo J.E."/>
            <person name="Holder J."/>
            <person name="Sullivan T.D."/>
            <person name="Marty A.J."/>
            <person name="Carmen J.C."/>
            <person name="Chen Z."/>
            <person name="Ding L."/>
            <person name="Gujja S."/>
            <person name="Magrini V."/>
            <person name="Misas E."/>
            <person name="Mitreva M."/>
            <person name="Priest M."/>
            <person name="Saif S."/>
            <person name="Whiston E.A."/>
            <person name="Young S."/>
            <person name="Zeng Q."/>
            <person name="Goldman W.E."/>
            <person name="Mardis E.R."/>
            <person name="Taylor J.W."/>
            <person name="McEwen J.G."/>
            <person name="Clay O.K."/>
            <person name="Klein B.S."/>
            <person name="Cuomo C.A."/>
        </authorList>
    </citation>
    <scope>NUCLEOTIDE SEQUENCE [LARGE SCALE GENOMIC DNA]</scope>
    <source>
        <strain evidence="2">ER-3 / ATCC MYA-2586</strain>
    </source>
</reference>
<proteinExistence type="predicted"/>
<dbReference type="EMBL" id="EQ999973">
    <property type="protein sequence ID" value="OAS99775.1"/>
    <property type="molecule type" value="Genomic_DNA"/>
</dbReference>
<name>A0ABX2VSI5_AJEDR</name>
<sequence>MLNAPSLSHPIYAVDFQEHAVPQTASIAGRERTGNKQLFQSGSYYTINPADRIACIQPAAELADFIDMVESPNCIKVSSKGISLPGIRRKQLDRTQLHTLITRSVPVSSVAHILPTPLRSTCTSQPKFRHQIQGCMYI</sequence>
<gene>
    <name evidence="1" type="ORF">BDCG_16305</name>
</gene>
<dbReference type="Proteomes" id="UP000002039">
    <property type="component" value="Unassembled WGS sequence"/>
</dbReference>
<organism evidence="1 2">
    <name type="scientific">Ajellomyces dermatitidis (strain ER-3 / ATCC MYA-2586)</name>
    <name type="common">Blastomyces dermatitidis</name>
    <dbReference type="NCBI Taxonomy" id="559297"/>
    <lineage>
        <taxon>Eukaryota</taxon>
        <taxon>Fungi</taxon>
        <taxon>Dikarya</taxon>
        <taxon>Ascomycota</taxon>
        <taxon>Pezizomycotina</taxon>
        <taxon>Eurotiomycetes</taxon>
        <taxon>Eurotiomycetidae</taxon>
        <taxon>Onygenales</taxon>
        <taxon>Ajellomycetaceae</taxon>
        <taxon>Blastomyces</taxon>
    </lineage>
</organism>
<evidence type="ECO:0000313" key="2">
    <source>
        <dbReference type="Proteomes" id="UP000002039"/>
    </source>
</evidence>
<evidence type="ECO:0000313" key="1">
    <source>
        <dbReference type="EMBL" id="OAS99775.1"/>
    </source>
</evidence>
<protein>
    <submittedName>
        <fullName evidence="1">Uncharacterized protein</fullName>
    </submittedName>
</protein>
<accession>A0ABX2VSI5</accession>
<keyword evidence="2" id="KW-1185">Reference proteome</keyword>
<dbReference type="GeneID" id="69031197"/>